<feature type="region of interest" description="Disordered" evidence="1">
    <location>
        <begin position="157"/>
        <end position="177"/>
    </location>
</feature>
<dbReference type="KEGG" id="mspg:F6B93_00830"/>
<dbReference type="RefSeq" id="WP_211697217.1">
    <property type="nucleotide sequence ID" value="NZ_CP046600.1"/>
</dbReference>
<dbReference type="AlphaFoldDB" id="A0A975JUZ6"/>
<evidence type="ECO:0000256" key="1">
    <source>
        <dbReference type="SAM" id="MobiDB-lite"/>
    </source>
</evidence>
<accession>A0A975JUZ6</accession>
<dbReference type="EMBL" id="CP046600">
    <property type="protein sequence ID" value="QUR65810.1"/>
    <property type="molecule type" value="Genomic_DNA"/>
</dbReference>
<sequence>MSTICDNRGGGHHRKAGQSVIGALKVALVVTPLVAGAVVGCASGAAPTAQAPPSPSECGWNLELSEHTLDDINVAAPDTAAAYWVLRYRVKPSLNITVEGNFPDARYISFNTYDWRFRSFTANDVASSIADYQIAPDPGAANPWRQPAAAGGSYTVKIRPNPNPSEVNTLPLAPPETEDERDGFLIFRVYRPGGDPATVELPKVSLASASETQTFAACTKQDPNFGAALRRSPRAGQPLPSREPVTGFARINAGGISAFANVDNAYLKYFLNPPPPDHVLVVRGKAPTHPADDNPTPWPQPGIDVRYFSLCTYPSIFPAPLTQNSLPDGTVDYGCRTDQETKLDAAGYYTYVVGTESQHHQVDAVPDATFVPLSADHPGDHFLLFRNLLRDDDFGPAIHNVPPNSTPEQSAAIMGDYYPRIKVCALDLLAARGIFGCPV</sequence>
<organism evidence="2 3">
    <name type="scientific">Mycobacterium spongiae</name>
    <dbReference type="NCBI Taxonomy" id="886343"/>
    <lineage>
        <taxon>Bacteria</taxon>
        <taxon>Bacillati</taxon>
        <taxon>Actinomycetota</taxon>
        <taxon>Actinomycetes</taxon>
        <taxon>Mycobacteriales</taxon>
        <taxon>Mycobacteriaceae</taxon>
        <taxon>Mycobacterium</taxon>
    </lineage>
</organism>
<name>A0A975JUZ6_9MYCO</name>
<keyword evidence="3" id="KW-1185">Reference proteome</keyword>
<dbReference type="Proteomes" id="UP000682202">
    <property type="component" value="Chromosome"/>
</dbReference>
<protein>
    <submittedName>
        <fullName evidence="2">Uncharacterized protein</fullName>
    </submittedName>
</protein>
<reference evidence="2" key="1">
    <citation type="submission" date="2019-12" db="EMBL/GenBank/DDBJ databases">
        <title>Mycobacterium spongiae sp. nov.</title>
        <authorList>
            <person name="Stinear T."/>
        </authorList>
    </citation>
    <scope>NUCLEOTIDE SEQUENCE</scope>
    <source>
        <strain evidence="2">FSD4b-SM</strain>
    </source>
</reference>
<proteinExistence type="predicted"/>
<evidence type="ECO:0000313" key="3">
    <source>
        <dbReference type="Proteomes" id="UP000682202"/>
    </source>
</evidence>
<evidence type="ECO:0000313" key="2">
    <source>
        <dbReference type="EMBL" id="QUR65810.1"/>
    </source>
</evidence>
<gene>
    <name evidence="2" type="ORF">F6B93_00830</name>
</gene>